<dbReference type="GO" id="GO:0005634">
    <property type="term" value="C:nucleus"/>
    <property type="evidence" value="ECO:0007669"/>
    <property type="project" value="UniProtKB-SubCell"/>
</dbReference>
<dbReference type="GO" id="GO:0003700">
    <property type="term" value="F:DNA-binding transcription factor activity"/>
    <property type="evidence" value="ECO:0007669"/>
    <property type="project" value="UniProtKB-UniRule"/>
</dbReference>
<comment type="caution">
    <text evidence="8">The sequence shown here is derived from an EMBL/GenBank/DDBJ whole genome shotgun (WGS) entry which is preliminary data.</text>
</comment>
<keyword evidence="5 6" id="KW-0539">Nucleus</keyword>
<gene>
    <name evidence="8" type="ORF">TrST_g7714</name>
</gene>
<reference evidence="9" key="1">
    <citation type="journal article" date="2023" name="Commun. Biol.">
        <title>Genome analysis of Parmales, the sister group of diatoms, reveals the evolutionary specialization of diatoms from phago-mixotrophs to photoautotrophs.</title>
        <authorList>
            <person name="Ban H."/>
            <person name="Sato S."/>
            <person name="Yoshikawa S."/>
            <person name="Yamada K."/>
            <person name="Nakamura Y."/>
            <person name="Ichinomiya M."/>
            <person name="Sato N."/>
            <person name="Blanc-Mathieu R."/>
            <person name="Endo H."/>
            <person name="Kuwata A."/>
            <person name="Ogata H."/>
        </authorList>
    </citation>
    <scope>NUCLEOTIDE SEQUENCE [LARGE SCALE GENOMIC DNA]</scope>
    <source>
        <strain evidence="9">NIES 3701</strain>
    </source>
</reference>
<dbReference type="PRINTS" id="PR00616">
    <property type="entry name" value="CCAATSUBUNTB"/>
</dbReference>
<dbReference type="AlphaFoldDB" id="A0A9W7A8W4"/>
<feature type="compositionally biased region" description="Low complexity" evidence="7">
    <location>
        <begin position="155"/>
        <end position="165"/>
    </location>
</feature>
<feature type="region of interest" description="Disordered" evidence="7">
    <location>
        <begin position="94"/>
        <end position="173"/>
    </location>
</feature>
<evidence type="ECO:0000313" key="9">
    <source>
        <dbReference type="Proteomes" id="UP001165085"/>
    </source>
</evidence>
<comment type="similarity">
    <text evidence="6">Belongs to the NFYA/HAP2 subunit family.</text>
</comment>
<dbReference type="Gene3D" id="6.10.250.2430">
    <property type="match status" value="1"/>
</dbReference>
<evidence type="ECO:0000256" key="5">
    <source>
        <dbReference type="ARBA" id="ARBA00023242"/>
    </source>
</evidence>
<organism evidence="8 9">
    <name type="scientific">Triparma strigata</name>
    <dbReference type="NCBI Taxonomy" id="1606541"/>
    <lineage>
        <taxon>Eukaryota</taxon>
        <taxon>Sar</taxon>
        <taxon>Stramenopiles</taxon>
        <taxon>Ochrophyta</taxon>
        <taxon>Bolidophyceae</taxon>
        <taxon>Parmales</taxon>
        <taxon>Triparmaceae</taxon>
        <taxon>Triparma</taxon>
    </lineage>
</organism>
<evidence type="ECO:0000256" key="4">
    <source>
        <dbReference type="ARBA" id="ARBA00023163"/>
    </source>
</evidence>
<feature type="compositionally biased region" description="Basic and acidic residues" evidence="7">
    <location>
        <begin position="110"/>
        <end position="132"/>
    </location>
</feature>
<name>A0A9W7A8W4_9STRA</name>
<dbReference type="OrthoDB" id="1097733at2759"/>
<protein>
    <recommendedName>
        <fullName evidence="6">Nuclear transcription factor Y subunit</fullName>
    </recommendedName>
</protein>
<keyword evidence="3 6" id="KW-0238">DNA-binding</keyword>
<keyword evidence="4 6" id="KW-0804">Transcription</keyword>
<dbReference type="InterPro" id="IPR001289">
    <property type="entry name" value="NFYA"/>
</dbReference>
<feature type="compositionally biased region" description="Low complexity" evidence="7">
    <location>
        <begin position="134"/>
        <end position="144"/>
    </location>
</feature>
<evidence type="ECO:0000256" key="2">
    <source>
        <dbReference type="ARBA" id="ARBA00023015"/>
    </source>
</evidence>
<dbReference type="SMART" id="SM00521">
    <property type="entry name" value="CBF"/>
    <property type="match status" value="1"/>
</dbReference>
<keyword evidence="9" id="KW-1185">Reference proteome</keyword>
<comment type="function">
    <text evidence="6">Component of the sequence-specific heterotrimeric transcription factor (NF-Y) which specifically recognizes a 5'-CCAAT-3' box motif found in the promoters of its target genes.</text>
</comment>
<proteinExistence type="inferred from homology"/>
<dbReference type="PROSITE" id="PS51152">
    <property type="entry name" value="NFYA_HAP2_2"/>
    <property type="match status" value="1"/>
</dbReference>
<comment type="subcellular location">
    <subcellularLocation>
        <location evidence="1 6">Nucleus</location>
    </subcellularLocation>
</comment>
<dbReference type="EMBL" id="BRXY01000090">
    <property type="protein sequence ID" value="GMH64029.1"/>
    <property type="molecule type" value="Genomic_DNA"/>
</dbReference>
<evidence type="ECO:0000256" key="6">
    <source>
        <dbReference type="RuleBase" id="RU367155"/>
    </source>
</evidence>
<evidence type="ECO:0000256" key="3">
    <source>
        <dbReference type="ARBA" id="ARBA00023125"/>
    </source>
</evidence>
<dbReference type="Pfam" id="PF02045">
    <property type="entry name" value="CBFB_NFYA"/>
    <property type="match status" value="1"/>
</dbReference>
<evidence type="ECO:0000256" key="7">
    <source>
        <dbReference type="SAM" id="MobiDB-lite"/>
    </source>
</evidence>
<sequence length="173" mass="19396">MDGVEWSAMGGLGQLDWFARAWDQKLNPSAYNFSIDVSGSSESLSPHTPRPPHFETELPTLVNSKQYRRIIKRREARSKLAQLRSLKIQKLKKSGSYIHESRHKHAMKRPRGEGGRFLTKDELEEYYKKNPGEKQPGSSSGSVSKKYKKTESNVSTASAASGTSSIDDFFNGS</sequence>
<dbReference type="GO" id="GO:0003677">
    <property type="term" value="F:DNA binding"/>
    <property type="evidence" value="ECO:0007669"/>
    <property type="project" value="UniProtKB-KW"/>
</dbReference>
<dbReference type="Proteomes" id="UP001165085">
    <property type="component" value="Unassembled WGS sequence"/>
</dbReference>
<evidence type="ECO:0000313" key="8">
    <source>
        <dbReference type="EMBL" id="GMH64029.1"/>
    </source>
</evidence>
<evidence type="ECO:0000256" key="1">
    <source>
        <dbReference type="ARBA" id="ARBA00004123"/>
    </source>
</evidence>
<accession>A0A9W7A8W4</accession>
<comment type="subunit">
    <text evidence="6">Heterotrimer.</text>
</comment>
<dbReference type="PANTHER" id="PTHR12632">
    <property type="entry name" value="TRANSCRIPTION FACTOR NF-Y ALPHA-RELATED"/>
    <property type="match status" value="1"/>
</dbReference>
<keyword evidence="2 6" id="KW-0805">Transcription regulation</keyword>